<proteinExistence type="predicted"/>
<dbReference type="EMBL" id="JAAECE010000003">
    <property type="protein sequence ID" value="KAF1804269.1"/>
    <property type="molecule type" value="Genomic_DNA"/>
</dbReference>
<dbReference type="AlphaFoldDB" id="A0A8H4BKY7"/>
<dbReference type="InterPro" id="IPR044925">
    <property type="entry name" value="His-Me_finger_sf"/>
</dbReference>
<name>A0A8H4BKY7_MUCCL</name>
<gene>
    <name evidence="1" type="ORF">FB192DRAFT_1091204</name>
</gene>
<reference evidence="1 2" key="1">
    <citation type="submission" date="2019-09" db="EMBL/GenBank/DDBJ databases">
        <authorList>
            <consortium name="DOE Joint Genome Institute"/>
            <person name="Mondo S.J."/>
            <person name="Navarro-Mendoza M.I."/>
            <person name="Perez-Arques C."/>
            <person name="Panchal S."/>
            <person name="Nicolas F.E."/>
            <person name="Ganguly P."/>
            <person name="Pangilinan J."/>
            <person name="Grigoriev I."/>
            <person name="Heitman J."/>
            <person name="Sanya K."/>
            <person name="Garre V."/>
        </authorList>
    </citation>
    <scope>NUCLEOTIDE SEQUENCE [LARGE SCALE GENOMIC DNA]</scope>
    <source>
        <strain evidence="1 2">MU402</strain>
    </source>
</reference>
<dbReference type="Proteomes" id="UP000469890">
    <property type="component" value="Unassembled WGS sequence"/>
</dbReference>
<evidence type="ECO:0000313" key="1">
    <source>
        <dbReference type="EMBL" id="KAF1804269.1"/>
    </source>
</evidence>
<protein>
    <recommendedName>
        <fullName evidence="3">HNH nuclease domain-containing protein</fullName>
    </recommendedName>
</protein>
<organism evidence="1 2">
    <name type="scientific">Mucor circinelloides f. lusitanicus</name>
    <name type="common">Mucor racemosus var. lusitanicus</name>
    <dbReference type="NCBI Taxonomy" id="29924"/>
    <lineage>
        <taxon>Eukaryota</taxon>
        <taxon>Fungi</taxon>
        <taxon>Fungi incertae sedis</taxon>
        <taxon>Mucoromycota</taxon>
        <taxon>Mucoromycotina</taxon>
        <taxon>Mucoromycetes</taxon>
        <taxon>Mucorales</taxon>
        <taxon>Mucorineae</taxon>
        <taxon>Mucoraceae</taxon>
        <taxon>Mucor</taxon>
    </lineage>
</organism>
<evidence type="ECO:0008006" key="3">
    <source>
        <dbReference type="Google" id="ProtNLM"/>
    </source>
</evidence>
<dbReference type="Gene3D" id="3.90.75.20">
    <property type="match status" value="1"/>
</dbReference>
<comment type="caution">
    <text evidence="1">The sequence shown here is derived from an EMBL/GenBank/DDBJ whole genome shotgun (WGS) entry which is preliminary data.</text>
</comment>
<accession>A0A8H4BKY7</accession>
<dbReference type="SUPFAM" id="SSF54060">
    <property type="entry name" value="His-Me finger endonucleases"/>
    <property type="match status" value="1"/>
</dbReference>
<sequence length="156" mass="17779">MYRDCKHPKHLVSNAGRLYLMIDDKICSPSYDHGDLVVCSMNSCHHVLSKVVHYTFKEEALEGRRVIHNTDNKEDNAVKNLKTVSLEEFKKLPIHVQLEYDRFEGNQIQEDLLGGLWRPKASGHSSVEAPTGYEASNYGRYCSALTGDMVVYYAIQ</sequence>
<evidence type="ECO:0000313" key="2">
    <source>
        <dbReference type="Proteomes" id="UP000469890"/>
    </source>
</evidence>